<organism evidence="2 3">
    <name type="scientific">Trichoderma simmonsii</name>
    <dbReference type="NCBI Taxonomy" id="1491479"/>
    <lineage>
        <taxon>Eukaryota</taxon>
        <taxon>Fungi</taxon>
        <taxon>Dikarya</taxon>
        <taxon>Ascomycota</taxon>
        <taxon>Pezizomycotina</taxon>
        <taxon>Sordariomycetes</taxon>
        <taxon>Hypocreomycetidae</taxon>
        <taxon>Hypocreales</taxon>
        <taxon>Hypocreaceae</taxon>
        <taxon>Trichoderma</taxon>
    </lineage>
</organism>
<feature type="compositionally biased region" description="Polar residues" evidence="1">
    <location>
        <begin position="32"/>
        <end position="41"/>
    </location>
</feature>
<feature type="compositionally biased region" description="Basic residues" evidence="1">
    <location>
        <begin position="22"/>
        <end position="31"/>
    </location>
</feature>
<evidence type="ECO:0000313" key="2">
    <source>
        <dbReference type="EMBL" id="QYS93626.1"/>
    </source>
</evidence>
<gene>
    <name evidence="2" type="ORF">H0G86_000996</name>
</gene>
<name>A0A8G0L0R1_9HYPO</name>
<dbReference type="EMBL" id="CP075864">
    <property type="protein sequence ID" value="QYS93626.1"/>
    <property type="molecule type" value="Genomic_DNA"/>
</dbReference>
<dbReference type="AlphaFoldDB" id="A0A8G0L0R1"/>
<accession>A0A8G0L0R1</accession>
<dbReference type="Proteomes" id="UP000826661">
    <property type="component" value="Chromosome I"/>
</dbReference>
<feature type="region of interest" description="Disordered" evidence="1">
    <location>
        <begin position="18"/>
        <end position="45"/>
    </location>
</feature>
<evidence type="ECO:0000313" key="3">
    <source>
        <dbReference type="Proteomes" id="UP000826661"/>
    </source>
</evidence>
<proteinExistence type="predicted"/>
<keyword evidence="3" id="KW-1185">Reference proteome</keyword>
<sequence length="109" mass="12435">MFACGMNRLMARVRVMLEGRDKGKKKEKRTRQSGTSHQFPRTRTDIGEMLEDVPDKVFSALVILGSGIQTVDLDVPVQFEVLPESIARRAYVRGAYQEIQACKVFREMD</sequence>
<reference evidence="2 3" key="1">
    <citation type="journal article" date="2021" name="BMC Genomics">
        <title>Telomere-to-telomere genome assembly of asparaginase-producing Trichoderma simmonsii.</title>
        <authorList>
            <person name="Chung D."/>
            <person name="Kwon Y.M."/>
            <person name="Yang Y."/>
        </authorList>
    </citation>
    <scope>NUCLEOTIDE SEQUENCE [LARGE SCALE GENOMIC DNA]</scope>
    <source>
        <strain evidence="2 3">GH-Sj1</strain>
    </source>
</reference>
<evidence type="ECO:0000256" key="1">
    <source>
        <dbReference type="SAM" id="MobiDB-lite"/>
    </source>
</evidence>
<protein>
    <submittedName>
        <fullName evidence="2">Uncharacterized protein</fullName>
    </submittedName>
</protein>